<dbReference type="AlphaFoldDB" id="A0A7K4JHR0"/>
<gene>
    <name evidence="9" type="primary">Slc19a3_0</name>
    <name evidence="9" type="ORF">GEOCAL_R01403</name>
</gene>
<dbReference type="PANTHER" id="PTHR10686">
    <property type="entry name" value="FOLATE TRANSPORTER"/>
    <property type="match status" value="1"/>
</dbReference>
<feature type="transmembrane region" description="Helical" evidence="8">
    <location>
        <begin position="309"/>
        <end position="332"/>
    </location>
</feature>
<comment type="subcellular location">
    <subcellularLocation>
        <location evidence="1">Membrane</location>
        <topology evidence="1">Multi-pass membrane protein</topology>
    </subcellularLocation>
</comment>
<feature type="transmembrane region" description="Helical" evidence="8">
    <location>
        <begin position="12"/>
        <end position="28"/>
    </location>
</feature>
<feature type="non-terminal residue" evidence="9">
    <location>
        <position position="1"/>
    </location>
</feature>
<dbReference type="FunFam" id="1.20.1250.20:FF:000225">
    <property type="entry name" value="Solute carrier family 19 member 1"/>
    <property type="match status" value="1"/>
</dbReference>
<keyword evidence="6 8" id="KW-0472">Membrane</keyword>
<feature type="region of interest" description="Disordered" evidence="7">
    <location>
        <begin position="215"/>
        <end position="248"/>
    </location>
</feature>
<dbReference type="OrthoDB" id="18814at2759"/>
<dbReference type="Proteomes" id="UP000531151">
    <property type="component" value="Unassembled WGS sequence"/>
</dbReference>
<keyword evidence="5 8" id="KW-1133">Transmembrane helix</keyword>
<evidence type="ECO:0000313" key="9">
    <source>
        <dbReference type="EMBL" id="NWH64477.1"/>
    </source>
</evidence>
<dbReference type="InterPro" id="IPR002666">
    <property type="entry name" value="Folate_carrier"/>
</dbReference>
<comment type="similarity">
    <text evidence="2">Belongs to the reduced folate carrier (RFC) transporter (TC 2.A.48) family.</text>
</comment>
<sequence length="386" mass="43216">MDCWKQEKSNTWIFPTLILCLYGFFYMMKPSEPFLTPYLTGPDKNLTIDEVTNQIFPVWTYSYLALLFPVFLITDYVRYKPVLLLQGISFIVTWLLLLFARGLVAMQLVEFFYGLATATEVAYYAYIYSVVSTDRYQRVTSYCRSITLVAATVAALLGQLLVSLADVSYFHLNVITLASIFLAFVCSIALPMPQKSLFFHRKDVPEALPGPGKAVAPLSSDRPLGCQEDKGSVAAERGPTPEQPAGGAEPLSHMLRVLVQLSKDLRDCYSSKKLLCWSLWWALATAGFNQVLNYIQVLWDFRAPSHSSAVYNGAVEAVATFLSSVTAFIVQYLKINWDLFGELALGIFSAIDAGSLFLMHFSTNIWACYAGYLVFKACYMLLITIA</sequence>
<feature type="transmembrane region" description="Helical" evidence="8">
    <location>
        <begin position="84"/>
        <end position="105"/>
    </location>
</feature>
<keyword evidence="4 8" id="KW-0812">Transmembrane</keyword>
<evidence type="ECO:0000256" key="4">
    <source>
        <dbReference type="ARBA" id="ARBA00022692"/>
    </source>
</evidence>
<feature type="transmembrane region" description="Helical" evidence="8">
    <location>
        <begin position="339"/>
        <end position="358"/>
    </location>
</feature>
<keyword evidence="3" id="KW-0813">Transport</keyword>
<proteinExistence type="inferred from homology"/>
<dbReference type="SUPFAM" id="SSF103473">
    <property type="entry name" value="MFS general substrate transporter"/>
    <property type="match status" value="1"/>
</dbReference>
<keyword evidence="10" id="KW-1185">Reference proteome</keyword>
<organism evidence="9 10">
    <name type="scientific">Geococcyx californianus</name>
    <name type="common">Greater roadrunner</name>
    <name type="synonym">Saurothera californiana</name>
    <dbReference type="NCBI Taxonomy" id="8947"/>
    <lineage>
        <taxon>Eukaryota</taxon>
        <taxon>Metazoa</taxon>
        <taxon>Chordata</taxon>
        <taxon>Craniata</taxon>
        <taxon>Vertebrata</taxon>
        <taxon>Euteleostomi</taxon>
        <taxon>Archelosauria</taxon>
        <taxon>Archosauria</taxon>
        <taxon>Dinosauria</taxon>
        <taxon>Saurischia</taxon>
        <taxon>Theropoda</taxon>
        <taxon>Coelurosauria</taxon>
        <taxon>Aves</taxon>
        <taxon>Neognathae</taxon>
        <taxon>Neoaves</taxon>
        <taxon>Otidimorphae</taxon>
        <taxon>Cuculiformes</taxon>
        <taxon>Neomorphidae</taxon>
        <taxon>Geococcyx</taxon>
    </lineage>
</organism>
<evidence type="ECO:0000256" key="1">
    <source>
        <dbReference type="ARBA" id="ARBA00004141"/>
    </source>
</evidence>
<feature type="transmembrane region" description="Helical" evidence="8">
    <location>
        <begin position="364"/>
        <end position="385"/>
    </location>
</feature>
<dbReference type="PIRSF" id="PIRSF028739">
    <property type="entry name" value="Folate_carrier"/>
    <property type="match status" value="1"/>
</dbReference>
<dbReference type="InterPro" id="IPR036259">
    <property type="entry name" value="MFS_trans_sf"/>
</dbReference>
<protein>
    <submittedName>
        <fullName evidence="9">S19A3 protein</fullName>
    </submittedName>
</protein>
<evidence type="ECO:0000256" key="7">
    <source>
        <dbReference type="SAM" id="MobiDB-lite"/>
    </source>
</evidence>
<dbReference type="Gene3D" id="1.20.1250.20">
    <property type="entry name" value="MFS general substrate transporter like domains"/>
    <property type="match status" value="1"/>
</dbReference>
<feature type="transmembrane region" description="Helical" evidence="8">
    <location>
        <begin position="111"/>
        <end position="131"/>
    </location>
</feature>
<evidence type="ECO:0000256" key="8">
    <source>
        <dbReference type="SAM" id="Phobius"/>
    </source>
</evidence>
<dbReference type="GO" id="GO:0015234">
    <property type="term" value="F:thiamine transmembrane transporter activity"/>
    <property type="evidence" value="ECO:0007669"/>
    <property type="project" value="TreeGrafter"/>
</dbReference>
<comment type="caution">
    <text evidence="9">The sequence shown here is derived from an EMBL/GenBank/DDBJ whole genome shotgun (WGS) entry which is preliminary data.</text>
</comment>
<accession>A0A7K4JHR0</accession>
<evidence type="ECO:0000256" key="5">
    <source>
        <dbReference type="ARBA" id="ARBA00022989"/>
    </source>
</evidence>
<dbReference type="NCBIfam" id="TIGR00806">
    <property type="entry name" value="rfc"/>
    <property type="match status" value="1"/>
</dbReference>
<evidence type="ECO:0000313" key="10">
    <source>
        <dbReference type="Proteomes" id="UP000531151"/>
    </source>
</evidence>
<dbReference type="GO" id="GO:0005886">
    <property type="term" value="C:plasma membrane"/>
    <property type="evidence" value="ECO:0007669"/>
    <property type="project" value="TreeGrafter"/>
</dbReference>
<feature type="transmembrane region" description="Helical" evidence="8">
    <location>
        <begin position="170"/>
        <end position="192"/>
    </location>
</feature>
<reference evidence="9 10" key="1">
    <citation type="submission" date="2019-09" db="EMBL/GenBank/DDBJ databases">
        <title>Bird 10,000 Genomes (B10K) Project - Family phase.</title>
        <authorList>
            <person name="Zhang G."/>
        </authorList>
    </citation>
    <scope>NUCLEOTIDE SEQUENCE [LARGE SCALE GENOMIC DNA]</scope>
    <source>
        <strain evidence="9">B10K-CU-031-07</strain>
        <tissue evidence="9">Muscle</tissue>
    </source>
</reference>
<dbReference type="EMBL" id="VWPV01024776">
    <property type="protein sequence ID" value="NWH64477.1"/>
    <property type="molecule type" value="Genomic_DNA"/>
</dbReference>
<evidence type="ECO:0000256" key="2">
    <source>
        <dbReference type="ARBA" id="ARBA00005773"/>
    </source>
</evidence>
<evidence type="ECO:0000256" key="3">
    <source>
        <dbReference type="ARBA" id="ARBA00022448"/>
    </source>
</evidence>
<feature type="transmembrane region" description="Helical" evidence="8">
    <location>
        <begin position="58"/>
        <end position="77"/>
    </location>
</feature>
<feature type="non-terminal residue" evidence="9">
    <location>
        <position position="386"/>
    </location>
</feature>
<feature type="transmembrane region" description="Helical" evidence="8">
    <location>
        <begin position="274"/>
        <end position="297"/>
    </location>
</feature>
<dbReference type="Pfam" id="PF01770">
    <property type="entry name" value="Folate_carrier"/>
    <property type="match status" value="1"/>
</dbReference>
<dbReference type="PANTHER" id="PTHR10686:SF37">
    <property type="entry name" value="THIAMINE TRANSPORTER 2"/>
    <property type="match status" value="1"/>
</dbReference>
<name>A0A7K4JHR0_GEOCA</name>
<feature type="transmembrane region" description="Helical" evidence="8">
    <location>
        <begin position="143"/>
        <end position="164"/>
    </location>
</feature>
<evidence type="ECO:0000256" key="6">
    <source>
        <dbReference type="ARBA" id="ARBA00023136"/>
    </source>
</evidence>